<comment type="caution">
    <text evidence="1">The sequence shown here is derived from an EMBL/GenBank/DDBJ whole genome shotgun (WGS) entry which is preliminary data.</text>
</comment>
<dbReference type="RefSeq" id="WP_160797615.1">
    <property type="nucleotide sequence ID" value="NZ_WSSB01000012.1"/>
</dbReference>
<dbReference type="AlphaFoldDB" id="A0A845BRM3"/>
<dbReference type="Proteomes" id="UP000467214">
    <property type="component" value="Unassembled WGS sequence"/>
</dbReference>
<accession>A0A845BRM3</accession>
<evidence type="ECO:0000313" key="2">
    <source>
        <dbReference type="Proteomes" id="UP000467214"/>
    </source>
</evidence>
<proteinExistence type="predicted"/>
<keyword evidence="2" id="KW-1185">Reference proteome</keyword>
<reference evidence="1 2" key="1">
    <citation type="submission" date="2019-12" db="EMBL/GenBank/DDBJ databases">
        <title>Neisseriaceae gen. nov. sp. Genome sequencing and assembly.</title>
        <authorList>
            <person name="Liu Z."/>
            <person name="Li A."/>
        </authorList>
    </citation>
    <scope>NUCLEOTIDE SEQUENCE [LARGE SCALE GENOMIC DNA]</scope>
    <source>
        <strain evidence="1 2">B2N2-7</strain>
    </source>
</reference>
<name>A0A845BRM3_9NEIS</name>
<protein>
    <submittedName>
        <fullName evidence="1">Uncharacterized protein</fullName>
    </submittedName>
</protein>
<organism evidence="1 2">
    <name type="scientific">Craterilacuibacter sinensis</name>
    <dbReference type="NCBI Taxonomy" id="2686017"/>
    <lineage>
        <taxon>Bacteria</taxon>
        <taxon>Pseudomonadati</taxon>
        <taxon>Pseudomonadota</taxon>
        <taxon>Betaproteobacteria</taxon>
        <taxon>Neisseriales</taxon>
        <taxon>Neisseriaceae</taxon>
        <taxon>Craterilacuibacter</taxon>
    </lineage>
</organism>
<gene>
    <name evidence="1" type="ORF">GQF02_12570</name>
</gene>
<sequence length="422" mass="45190">MTVIAPHGQALPDNLPVLTEVVETELPVSGSFSEAEPFASQHFGAPLDLPPALTQALPPVLDVTPGDALFESLPAIDLELGAGSAHQTAKDEALFSELAPADIWLDHTTPPASVDSLLEDFDFAFDAPDPALALSATAPSSSWQSDVPDLDLASLVPDTPLEDMQPLPDATGLPAVDARFDFSPASQPPAFEAETGHGLPLQPEIEVAGVPVFEEVPEPVVMPALMEEPEPVVMPALMEEPEPVVMPALMEEPEPVVMPALMEEPEPVVMPALMEEPEPVVMPALMEEPEPVVMPALMEVPEPVVMPALAVGAACAVMPLLDQTQAVASSIEPPARKQNIAVVDEAALLDAVYQRIVPRMKVELTLWLQDAIEVQSKHMLAGVMQQMKEDYDMLFGETLRESVRQAIADIGQNEQCKDDNHG</sequence>
<dbReference type="EMBL" id="WSSB01000012">
    <property type="protein sequence ID" value="MXR37808.1"/>
    <property type="molecule type" value="Genomic_DNA"/>
</dbReference>
<evidence type="ECO:0000313" key="1">
    <source>
        <dbReference type="EMBL" id="MXR37808.1"/>
    </source>
</evidence>